<dbReference type="PANTHER" id="PTHR10353">
    <property type="entry name" value="GLYCOSYL HYDROLASE"/>
    <property type="match status" value="1"/>
</dbReference>
<dbReference type="PANTHER" id="PTHR10353:SF296">
    <property type="entry name" value="6-PHOSPHO-BETA-GLUCOSIDASE"/>
    <property type="match status" value="1"/>
</dbReference>
<dbReference type="Proteomes" id="UP001230220">
    <property type="component" value="Unassembled WGS sequence"/>
</dbReference>
<gene>
    <name evidence="5" type="ORF">J2S15_003852</name>
</gene>
<evidence type="ECO:0000313" key="6">
    <source>
        <dbReference type="Proteomes" id="UP001230220"/>
    </source>
</evidence>
<keyword evidence="2 5" id="KW-0326">Glycosidase</keyword>
<dbReference type="EMBL" id="JAUSUR010000009">
    <property type="protein sequence ID" value="MDQ0363091.1"/>
    <property type="molecule type" value="Genomic_DNA"/>
</dbReference>
<dbReference type="NCBIfam" id="NF007356">
    <property type="entry name" value="PRK09852.1"/>
    <property type="match status" value="1"/>
</dbReference>
<dbReference type="PRINTS" id="PR00131">
    <property type="entry name" value="GLHYDRLASE1"/>
</dbReference>
<comment type="caution">
    <text evidence="5">The sequence shown here is derived from an EMBL/GenBank/DDBJ whole genome shotgun (WGS) entry which is preliminary data.</text>
</comment>
<dbReference type="EC" id="3.2.1.86" evidence="5"/>
<name>A0ABU0E863_9FIRM</name>
<dbReference type="InterPro" id="IPR017853">
    <property type="entry name" value="GH"/>
</dbReference>
<dbReference type="InterPro" id="IPR001360">
    <property type="entry name" value="Glyco_hydro_1"/>
</dbReference>
<evidence type="ECO:0000256" key="2">
    <source>
        <dbReference type="ARBA" id="ARBA00023295"/>
    </source>
</evidence>
<reference evidence="5 6" key="1">
    <citation type="submission" date="2023-07" db="EMBL/GenBank/DDBJ databases">
        <title>Genomic Encyclopedia of Type Strains, Phase IV (KMG-IV): sequencing the most valuable type-strain genomes for metagenomic binning, comparative biology and taxonomic classification.</title>
        <authorList>
            <person name="Goeker M."/>
        </authorList>
    </citation>
    <scope>NUCLEOTIDE SEQUENCE [LARGE SCALE GENOMIC DNA]</scope>
    <source>
        <strain evidence="5 6">DSM 16784</strain>
    </source>
</reference>
<evidence type="ECO:0000313" key="5">
    <source>
        <dbReference type="EMBL" id="MDQ0363091.1"/>
    </source>
</evidence>
<evidence type="ECO:0000256" key="4">
    <source>
        <dbReference type="RuleBase" id="RU003690"/>
    </source>
</evidence>
<comment type="similarity">
    <text evidence="1 4">Belongs to the glycosyl hydrolase 1 family.</text>
</comment>
<dbReference type="RefSeq" id="WP_307411646.1">
    <property type="nucleotide sequence ID" value="NZ_JAUSUR010000009.1"/>
</dbReference>
<dbReference type="Pfam" id="PF00232">
    <property type="entry name" value="Glyco_hydro_1"/>
    <property type="match status" value="1"/>
</dbReference>
<evidence type="ECO:0000256" key="3">
    <source>
        <dbReference type="PROSITE-ProRule" id="PRU10055"/>
    </source>
</evidence>
<dbReference type="InterPro" id="IPR018120">
    <property type="entry name" value="Glyco_hydro_1_AS"/>
</dbReference>
<protein>
    <submittedName>
        <fullName evidence="5">6-phospho-beta-glucosidase</fullName>
        <ecNumber evidence="5">3.2.1.86</ecNumber>
    </submittedName>
</protein>
<sequence>MNKLFPKDFLWGGAISASQAEGAYLDDGKLPSTVDTMISGPYMERFASFGKDIDLDNNYYPSHNAIDFYHRYKEDIALFAEMGFKALRVSIAWTRIYPRGDENAPNEKGLQFYDDLFDEMKKYNIEPVVTIVHYDTPLYLADKYGGWKNREMIPYFEKYCKTIFERYKDKVKLWLNFNEINSMTFMGILGASMPVFRSSPDYFQSTYNAAHNMLVAAAIATKLCHEIIPDGQMGMMLAGQLIYAATCDPADEWQSLYENRRHYFFADVMMRGHYPAYTKRFYEENNITVDIQDGDLELLSENTCDFLAFSYYSTMTAKAQGEGASIGNMVTGFDNPYLKKSEWGWTTDPTGLRILMNNLYDRYEKPLFLVENGLGAKDEINEDGTINDDYRIDYLKQHIEAIKEAMDDGVETMGYLSWGCIDLVSCSSGEMSKRYGYIYVDVDDQGNGTFNRYKKKSFDWYKEVIKTDGGNIL</sequence>
<feature type="active site" description="Nucleophile" evidence="3">
    <location>
        <position position="371"/>
    </location>
</feature>
<accession>A0ABU0E863</accession>
<keyword evidence="5" id="KW-0378">Hydrolase</keyword>
<dbReference type="PROSITE" id="PS00572">
    <property type="entry name" value="GLYCOSYL_HYDROL_F1_1"/>
    <property type="match status" value="1"/>
</dbReference>
<dbReference type="Gene3D" id="3.20.20.80">
    <property type="entry name" value="Glycosidases"/>
    <property type="match status" value="1"/>
</dbReference>
<dbReference type="SUPFAM" id="SSF51445">
    <property type="entry name" value="(Trans)glycosidases"/>
    <property type="match status" value="1"/>
</dbReference>
<organism evidence="5 6">
    <name type="scientific">Breznakia pachnodae</name>
    <dbReference type="NCBI Taxonomy" id="265178"/>
    <lineage>
        <taxon>Bacteria</taxon>
        <taxon>Bacillati</taxon>
        <taxon>Bacillota</taxon>
        <taxon>Erysipelotrichia</taxon>
        <taxon>Erysipelotrichales</taxon>
        <taxon>Erysipelotrichaceae</taxon>
        <taxon>Breznakia</taxon>
    </lineage>
</organism>
<dbReference type="GO" id="GO:0008706">
    <property type="term" value="F:6-phospho-beta-glucosidase activity"/>
    <property type="evidence" value="ECO:0007669"/>
    <property type="project" value="UniProtKB-EC"/>
</dbReference>
<keyword evidence="6" id="KW-1185">Reference proteome</keyword>
<evidence type="ECO:0000256" key="1">
    <source>
        <dbReference type="ARBA" id="ARBA00010838"/>
    </source>
</evidence>
<proteinExistence type="inferred from homology"/>